<dbReference type="PANTHER" id="PTHR22726:SF18">
    <property type="entry name" value="PEPTIDASE M48 DOMAIN-CONTAINING PROTEIN"/>
    <property type="match status" value="1"/>
</dbReference>
<dbReference type="GO" id="GO:0034982">
    <property type="term" value="P:mitochondrial protein processing"/>
    <property type="evidence" value="ECO:0007669"/>
    <property type="project" value="TreeGrafter"/>
</dbReference>
<comment type="similarity">
    <text evidence="6">Belongs to the peptidase M48 family.</text>
</comment>
<keyword evidence="2" id="KW-0479">Metal-binding</keyword>
<protein>
    <submittedName>
        <fullName evidence="9">Metalloendopeptidase M48, Ste24p</fullName>
    </submittedName>
</protein>
<evidence type="ECO:0000259" key="8">
    <source>
        <dbReference type="Pfam" id="PF01435"/>
    </source>
</evidence>
<sequence length="404" mass="46072">MFKSCLLSLTRATLIVLPFWYRWRLSRHFPRASRTLLTIPIFAMCLIIAIGIDQSPRTSRWRLLLMTESEEVEWSHRRFEDLLEAEGHLVLGADDPRTRLVKSICDRLMTAIDVDSPVSAATWPRDHIEIKEKMKRIESRKGVSPSATTGSAFMPWRPESSNPEKILDSRDWHLFIIDLPKINAFVLPTKEIFVYSGLLELLDRDEDLTAAILAHEVSHVLERHSVENMGFSALSAVLFDALRGISFALTISFPLLSDGLATFINYLNNVVAERAYSRKLETEADELGLSIMAKAGYDPREALSLWGLLNEVEQEQLDRGTLAWSDKIPWTRTHPTGKDREKAIIKGLPKAMAGYQKTIKEKIESEKILLIDNNNDKKNNNTKNYDNGDNNRDIVNVKKDKTKK</sequence>
<evidence type="ECO:0000313" key="9">
    <source>
        <dbReference type="EMBL" id="CAH7682168.1"/>
    </source>
</evidence>
<evidence type="ECO:0000256" key="5">
    <source>
        <dbReference type="ARBA" id="ARBA00023049"/>
    </source>
</evidence>
<keyword evidence="5 6" id="KW-0482">Metalloprotease</keyword>
<dbReference type="GO" id="GO:0006515">
    <property type="term" value="P:protein quality control for misfolded or incompletely synthesized proteins"/>
    <property type="evidence" value="ECO:0007669"/>
    <property type="project" value="TreeGrafter"/>
</dbReference>
<dbReference type="AlphaFoldDB" id="A0AAV0B7Z1"/>
<feature type="domain" description="Peptidase M48" evidence="8">
    <location>
        <begin position="169"/>
        <end position="344"/>
    </location>
</feature>
<keyword evidence="4 6" id="KW-0862">Zinc</keyword>
<dbReference type="InterPro" id="IPR001915">
    <property type="entry name" value="Peptidase_M48"/>
</dbReference>
<keyword evidence="3 6" id="KW-0378">Hydrolase</keyword>
<comment type="caution">
    <text evidence="9">The sequence shown here is derived from an EMBL/GenBank/DDBJ whole genome shotgun (WGS) entry which is preliminary data.</text>
</comment>
<evidence type="ECO:0000256" key="1">
    <source>
        <dbReference type="ARBA" id="ARBA00022670"/>
    </source>
</evidence>
<gene>
    <name evidence="9" type="ORF">PPACK8108_LOCUS14911</name>
</gene>
<organism evidence="9 10">
    <name type="scientific">Phakopsora pachyrhizi</name>
    <name type="common">Asian soybean rust disease fungus</name>
    <dbReference type="NCBI Taxonomy" id="170000"/>
    <lineage>
        <taxon>Eukaryota</taxon>
        <taxon>Fungi</taxon>
        <taxon>Dikarya</taxon>
        <taxon>Basidiomycota</taxon>
        <taxon>Pucciniomycotina</taxon>
        <taxon>Pucciniomycetes</taxon>
        <taxon>Pucciniales</taxon>
        <taxon>Phakopsoraceae</taxon>
        <taxon>Phakopsora</taxon>
    </lineage>
</organism>
<dbReference type="GO" id="GO:0005743">
    <property type="term" value="C:mitochondrial inner membrane"/>
    <property type="evidence" value="ECO:0007669"/>
    <property type="project" value="TreeGrafter"/>
</dbReference>
<keyword evidence="10" id="KW-1185">Reference proteome</keyword>
<evidence type="ECO:0000256" key="2">
    <source>
        <dbReference type="ARBA" id="ARBA00022723"/>
    </source>
</evidence>
<dbReference type="Gene3D" id="3.30.2010.10">
    <property type="entry name" value="Metalloproteases ('zincins'), catalytic domain"/>
    <property type="match status" value="1"/>
</dbReference>
<accession>A0AAV0B7Z1</accession>
<dbReference type="PANTHER" id="PTHR22726">
    <property type="entry name" value="METALLOENDOPEPTIDASE OMA1"/>
    <property type="match status" value="1"/>
</dbReference>
<evidence type="ECO:0000256" key="4">
    <source>
        <dbReference type="ARBA" id="ARBA00022833"/>
    </source>
</evidence>
<name>A0AAV0B7Z1_PHAPC</name>
<proteinExistence type="inferred from homology"/>
<reference evidence="9" key="1">
    <citation type="submission" date="2022-06" db="EMBL/GenBank/DDBJ databases">
        <authorList>
            <consortium name="SYNGENTA / RWTH Aachen University"/>
        </authorList>
    </citation>
    <scope>NUCLEOTIDE SEQUENCE</scope>
</reference>
<evidence type="ECO:0000256" key="6">
    <source>
        <dbReference type="RuleBase" id="RU003983"/>
    </source>
</evidence>
<dbReference type="EMBL" id="CALTRL010003903">
    <property type="protein sequence ID" value="CAH7682168.1"/>
    <property type="molecule type" value="Genomic_DNA"/>
</dbReference>
<keyword evidence="1 6" id="KW-0645">Protease</keyword>
<dbReference type="GO" id="GO:0004222">
    <property type="term" value="F:metalloendopeptidase activity"/>
    <property type="evidence" value="ECO:0007669"/>
    <property type="project" value="InterPro"/>
</dbReference>
<dbReference type="InterPro" id="IPR051156">
    <property type="entry name" value="Mito/Outer_Membr_Metalloprot"/>
</dbReference>
<evidence type="ECO:0000256" key="7">
    <source>
        <dbReference type="SAM" id="MobiDB-lite"/>
    </source>
</evidence>
<dbReference type="CDD" id="cd07331">
    <property type="entry name" value="M48C_Oma1_like"/>
    <property type="match status" value="1"/>
</dbReference>
<evidence type="ECO:0000313" key="10">
    <source>
        <dbReference type="Proteomes" id="UP001153365"/>
    </source>
</evidence>
<feature type="region of interest" description="Disordered" evidence="7">
    <location>
        <begin position="374"/>
        <end position="404"/>
    </location>
</feature>
<dbReference type="GO" id="GO:0046872">
    <property type="term" value="F:metal ion binding"/>
    <property type="evidence" value="ECO:0007669"/>
    <property type="project" value="UniProtKB-KW"/>
</dbReference>
<evidence type="ECO:0000256" key="3">
    <source>
        <dbReference type="ARBA" id="ARBA00022801"/>
    </source>
</evidence>
<dbReference type="Pfam" id="PF01435">
    <property type="entry name" value="Peptidase_M48"/>
    <property type="match status" value="1"/>
</dbReference>
<comment type="cofactor">
    <cofactor evidence="6">
        <name>Zn(2+)</name>
        <dbReference type="ChEBI" id="CHEBI:29105"/>
    </cofactor>
    <text evidence="6">Binds 1 zinc ion per subunit.</text>
</comment>
<dbReference type="Proteomes" id="UP001153365">
    <property type="component" value="Unassembled WGS sequence"/>
</dbReference>
<feature type="compositionally biased region" description="Basic and acidic residues" evidence="7">
    <location>
        <begin position="389"/>
        <end position="404"/>
    </location>
</feature>